<name>A0A7J6X0H0_THATH</name>
<gene>
    <name evidence="1" type="ORF">FRX31_008184</name>
</gene>
<dbReference type="AlphaFoldDB" id="A0A7J6X0H0"/>
<accession>A0A7J6X0H0</accession>
<organism evidence="1 2">
    <name type="scientific">Thalictrum thalictroides</name>
    <name type="common">Rue-anemone</name>
    <name type="synonym">Anemone thalictroides</name>
    <dbReference type="NCBI Taxonomy" id="46969"/>
    <lineage>
        <taxon>Eukaryota</taxon>
        <taxon>Viridiplantae</taxon>
        <taxon>Streptophyta</taxon>
        <taxon>Embryophyta</taxon>
        <taxon>Tracheophyta</taxon>
        <taxon>Spermatophyta</taxon>
        <taxon>Magnoliopsida</taxon>
        <taxon>Ranunculales</taxon>
        <taxon>Ranunculaceae</taxon>
        <taxon>Thalictroideae</taxon>
        <taxon>Thalictrum</taxon>
    </lineage>
</organism>
<keyword evidence="2" id="KW-1185">Reference proteome</keyword>
<dbReference type="Proteomes" id="UP000554482">
    <property type="component" value="Unassembled WGS sequence"/>
</dbReference>
<dbReference type="EMBL" id="JABWDY010008427">
    <property type="protein sequence ID" value="KAF5202230.1"/>
    <property type="molecule type" value="Genomic_DNA"/>
</dbReference>
<evidence type="ECO:0000313" key="2">
    <source>
        <dbReference type="Proteomes" id="UP000554482"/>
    </source>
</evidence>
<sequence>MATTSMIMELGNMLTNVDSGFSLLCQSNLDIFYYATKDCFWLPSFQMEICQPEGAFIFNEVDNGVINKTFPLCCTSSEIVASTILYRRWECCGYQKIKKKDGNAVVIHIIPKF</sequence>
<reference evidence="1 2" key="1">
    <citation type="submission" date="2020-06" db="EMBL/GenBank/DDBJ databases">
        <title>Transcriptomic and genomic resources for Thalictrum thalictroides and T. hernandezii: Facilitating candidate gene discovery in an emerging model plant lineage.</title>
        <authorList>
            <person name="Arias T."/>
            <person name="Riano-Pachon D.M."/>
            <person name="Di Stilio V.S."/>
        </authorList>
    </citation>
    <scope>NUCLEOTIDE SEQUENCE [LARGE SCALE GENOMIC DNA]</scope>
    <source>
        <strain evidence="2">cv. WT478/WT964</strain>
        <tissue evidence="1">Leaves</tissue>
    </source>
</reference>
<evidence type="ECO:0000313" key="1">
    <source>
        <dbReference type="EMBL" id="KAF5202230.1"/>
    </source>
</evidence>
<protein>
    <submittedName>
        <fullName evidence="1">Uncharacterized protein</fullName>
    </submittedName>
</protein>
<comment type="caution">
    <text evidence="1">The sequence shown here is derived from an EMBL/GenBank/DDBJ whole genome shotgun (WGS) entry which is preliminary data.</text>
</comment>
<proteinExistence type="predicted"/>